<dbReference type="Gene3D" id="2.40.50.100">
    <property type="match status" value="1"/>
</dbReference>
<dbReference type="EMBL" id="UOFS01000006">
    <property type="protein sequence ID" value="VAW91497.1"/>
    <property type="molecule type" value="Genomic_DNA"/>
</dbReference>
<sequence length="255" mass="28975">MKNMKCKRFSKLLLLLVMSINVGLLQAKEIQTKLTWFNITTLSFRVNGNVNELYVQPGDYIKKNQKIINLDQREYLENVTLTKSLFKSRKSELDEARRELERATELFDRTVLSEHELQTVKNNFISSETRFVTANTNKLNAKRELEFSNIVSPFDAVVVDVKVKKSETIVSTFKAMPAVIIAQANKLSALFKLSADEKSKLKRNDVVKVVVAGASYEGKIFFPTLLPENDLYPVGVEITVSHDKIHAGMAARINF</sequence>
<dbReference type="AlphaFoldDB" id="A0A3B0ZVW0"/>
<evidence type="ECO:0000256" key="1">
    <source>
        <dbReference type="SAM" id="Coils"/>
    </source>
</evidence>
<keyword evidence="1" id="KW-0175">Coiled coil</keyword>
<gene>
    <name evidence="2" type="ORF">MNBD_GAMMA22-2750</name>
</gene>
<dbReference type="GO" id="GO:0015562">
    <property type="term" value="F:efflux transmembrane transporter activity"/>
    <property type="evidence" value="ECO:0007669"/>
    <property type="project" value="TreeGrafter"/>
</dbReference>
<dbReference type="GO" id="GO:1990281">
    <property type="term" value="C:efflux pump complex"/>
    <property type="evidence" value="ECO:0007669"/>
    <property type="project" value="TreeGrafter"/>
</dbReference>
<accession>A0A3B0ZVW0</accession>
<dbReference type="SUPFAM" id="SSF111369">
    <property type="entry name" value="HlyD-like secretion proteins"/>
    <property type="match status" value="1"/>
</dbReference>
<dbReference type="PANTHER" id="PTHR30469">
    <property type="entry name" value="MULTIDRUG RESISTANCE PROTEIN MDTA"/>
    <property type="match status" value="1"/>
</dbReference>
<evidence type="ECO:0000313" key="2">
    <source>
        <dbReference type="EMBL" id="VAW91497.1"/>
    </source>
</evidence>
<dbReference type="Gene3D" id="2.40.30.170">
    <property type="match status" value="1"/>
</dbReference>
<dbReference type="NCBIfam" id="TIGR01730">
    <property type="entry name" value="RND_mfp"/>
    <property type="match status" value="1"/>
</dbReference>
<protein>
    <submittedName>
        <fullName evidence="2">Uncharacterized protein</fullName>
    </submittedName>
</protein>
<organism evidence="2">
    <name type="scientific">hydrothermal vent metagenome</name>
    <dbReference type="NCBI Taxonomy" id="652676"/>
    <lineage>
        <taxon>unclassified sequences</taxon>
        <taxon>metagenomes</taxon>
        <taxon>ecological metagenomes</taxon>
    </lineage>
</organism>
<dbReference type="Gene3D" id="1.10.287.470">
    <property type="entry name" value="Helix hairpin bin"/>
    <property type="match status" value="1"/>
</dbReference>
<reference evidence="2" key="1">
    <citation type="submission" date="2018-06" db="EMBL/GenBank/DDBJ databases">
        <authorList>
            <person name="Zhirakovskaya E."/>
        </authorList>
    </citation>
    <scope>NUCLEOTIDE SEQUENCE</scope>
</reference>
<proteinExistence type="predicted"/>
<feature type="coiled-coil region" evidence="1">
    <location>
        <begin position="86"/>
        <end position="113"/>
    </location>
</feature>
<dbReference type="InterPro" id="IPR006143">
    <property type="entry name" value="RND_pump_MFP"/>
</dbReference>
<name>A0A3B0ZVW0_9ZZZZ</name>